<dbReference type="EMBL" id="PNIO01000061">
    <property type="protein sequence ID" value="PMP69417.1"/>
    <property type="molecule type" value="Genomic_DNA"/>
</dbReference>
<dbReference type="AlphaFoldDB" id="A0A2J6WGE3"/>
<comment type="caution">
    <text evidence="2">The sequence shown here is derived from an EMBL/GenBank/DDBJ whole genome shotgun (WGS) entry which is preliminary data.</text>
</comment>
<accession>A0A2J6WGE3</accession>
<evidence type="ECO:0000256" key="1">
    <source>
        <dbReference type="SAM" id="MobiDB-lite"/>
    </source>
</evidence>
<sequence>MIEFTDELIKKLNELKKQTFFDLLELAGRVFIIVDYDESVVIGKRGFLPEEKERGLVLVFNSRMKFSWENDAITATLVFGSTPEKCYIPVNAIAVVFSPDLRVQLSVPVVRKINKEEQIKESSKQSDMQDKGKVVDITKLRKKK</sequence>
<evidence type="ECO:0000313" key="2">
    <source>
        <dbReference type="EMBL" id="PMP69417.1"/>
    </source>
</evidence>
<gene>
    <name evidence="2" type="ORF">C0186_06850</name>
</gene>
<protein>
    <recommendedName>
        <fullName evidence="4">Stringent starvation protein B</fullName>
    </recommendedName>
</protein>
<dbReference type="Proteomes" id="UP000242288">
    <property type="component" value="Unassembled WGS sequence"/>
</dbReference>
<evidence type="ECO:0000313" key="3">
    <source>
        <dbReference type="Proteomes" id="UP000242288"/>
    </source>
</evidence>
<name>A0A2J6WGE3_9BACT</name>
<feature type="region of interest" description="Disordered" evidence="1">
    <location>
        <begin position="119"/>
        <end position="144"/>
    </location>
</feature>
<organism evidence="2 3">
    <name type="scientific">Thermodesulfovibrio aggregans</name>
    <dbReference type="NCBI Taxonomy" id="86166"/>
    <lineage>
        <taxon>Bacteria</taxon>
        <taxon>Pseudomonadati</taxon>
        <taxon>Nitrospirota</taxon>
        <taxon>Thermodesulfovibrionia</taxon>
        <taxon>Thermodesulfovibrionales</taxon>
        <taxon>Thermodesulfovibrionaceae</taxon>
        <taxon>Thermodesulfovibrio</taxon>
    </lineage>
</organism>
<dbReference type="InterPro" id="IPR036760">
    <property type="entry name" value="SspB-like_sf"/>
</dbReference>
<reference evidence="2 3" key="1">
    <citation type="submission" date="2018-01" db="EMBL/GenBank/DDBJ databases">
        <title>Metagenomic assembled genomes from two thermal pools in the Uzon Caldera, Kamchatka, Russia.</title>
        <authorList>
            <person name="Wilkins L."/>
            <person name="Ettinger C."/>
        </authorList>
    </citation>
    <scope>NUCLEOTIDE SEQUENCE [LARGE SCALE GENOMIC DNA]</scope>
    <source>
        <strain evidence="2">ZAV-04</strain>
    </source>
</reference>
<dbReference type="SUPFAM" id="SSF101738">
    <property type="entry name" value="SspB-like"/>
    <property type="match status" value="1"/>
</dbReference>
<evidence type="ECO:0008006" key="4">
    <source>
        <dbReference type="Google" id="ProtNLM"/>
    </source>
</evidence>
<proteinExistence type="predicted"/>